<gene>
    <name evidence="1" type="ORF">NYG90_10260</name>
</gene>
<dbReference type="EMBL" id="JANURN010000015">
    <property type="protein sequence ID" value="MDL0083041.1"/>
    <property type="molecule type" value="Genomic_DNA"/>
</dbReference>
<sequence>MDRFGIMILCEIAILSYNLAFCGDIMPKNPAKNPTLIAHAQHLAHTLSNAHNLRSIADYAHLGEFIIKDNAPLLNLTSNDYLGLAGLSHAIISPHSLRDTHIDLHKLDTHRQKAKDFGARFWEFLAKQGIGAGDLSLGSGSSRLLSGGTPVWESFEAYLQEIFAPKSALLFNSGYHCNVSCIAALGRLEGVGILIDEYAHASMFDGLLQAKAMSKALWWRRFRHNDMAHLQELLESTFARFRHIIIISEGVFSMDGDVCDLQGIVALKHRYDNVLIYLDEAHSLGVVGENGLGLAKSLGLCGEVDFLIFTFGKALGSMGACMLCAKELKELFINTARGLIYSTALPPLSIAFSFFAFCELWRLGEQREYLRALSKQARSKLESTFAKVDSRGESKKLPYVLGEWHIISLVLGDNATAIECQDFLESCGIFAKAIKSPTIPQGTARIRFSLNASLSTLEPLYQALEQYANRFC</sequence>
<dbReference type="Proteomes" id="UP001173802">
    <property type="component" value="Unassembled WGS sequence"/>
</dbReference>
<accession>A0ACC6FX64</accession>
<name>A0ACC6FX64_9HELI</name>
<evidence type="ECO:0000313" key="1">
    <source>
        <dbReference type="EMBL" id="MDL0083041.1"/>
    </source>
</evidence>
<comment type="caution">
    <text evidence="1">The sequence shown here is derived from an EMBL/GenBank/DDBJ whole genome shotgun (WGS) entry which is preliminary data.</text>
</comment>
<keyword evidence="1" id="KW-0032">Aminotransferase</keyword>
<keyword evidence="2" id="KW-1185">Reference proteome</keyword>
<keyword evidence="1" id="KW-0808">Transferase</keyword>
<protein>
    <submittedName>
        <fullName evidence="1">Aminotransferase class I/II-fold pyridoxal phosphate-dependent enzyme</fullName>
    </submittedName>
</protein>
<reference evidence="1 2" key="1">
    <citation type="journal article" date="2023" name="Microorganisms">
        <title>Isolation and Genomic Characteristics of Cat-Borne Campylobacter felis sp. nov. and Sheep-Borne Campylobacter ovis sp. nov.</title>
        <authorList>
            <person name="Wang H."/>
            <person name="Li Y."/>
            <person name="Gu Y."/>
            <person name="Zhou G."/>
            <person name="Chen X."/>
            <person name="Zhang X."/>
            <person name="Shao Z."/>
            <person name="Zhang J."/>
            <person name="Zhang M."/>
        </authorList>
    </citation>
    <scope>NUCLEOTIDE SEQUENCE [LARGE SCALE GENOMIC DNA]</scope>
    <source>
        <strain evidence="1 2">XJK30-2</strain>
    </source>
</reference>
<proteinExistence type="predicted"/>
<evidence type="ECO:0000313" key="2">
    <source>
        <dbReference type="Proteomes" id="UP001173802"/>
    </source>
</evidence>
<organism evidence="1 2">
    <name type="scientific">Helicobacter zhangjianzhongii</name>
    <dbReference type="NCBI Taxonomy" id="2974574"/>
    <lineage>
        <taxon>Bacteria</taxon>
        <taxon>Pseudomonadati</taxon>
        <taxon>Campylobacterota</taxon>
        <taxon>Epsilonproteobacteria</taxon>
        <taxon>Campylobacterales</taxon>
        <taxon>Helicobacteraceae</taxon>
        <taxon>Helicobacter</taxon>
    </lineage>
</organism>